<dbReference type="Pfam" id="PF01106">
    <property type="entry name" value="NifU"/>
    <property type="match status" value="1"/>
</dbReference>
<evidence type="ECO:0000313" key="3">
    <source>
        <dbReference type="EMBL" id="QNO50183.1"/>
    </source>
</evidence>
<reference evidence="3" key="1">
    <citation type="submission" date="2020-06" db="EMBL/GenBank/DDBJ databases">
        <title>Unique genomic features of the anaerobic methanotrophic archaea.</title>
        <authorList>
            <person name="Chadwick G.L."/>
            <person name="Skennerton C.T."/>
            <person name="Laso-Perez R."/>
            <person name="Leu A.O."/>
            <person name="Speth D.R."/>
            <person name="Yu H."/>
            <person name="Morgan-Lang C."/>
            <person name="Hatzenpichler R."/>
            <person name="Goudeau D."/>
            <person name="Malmstrom R."/>
            <person name="Brazelton W.J."/>
            <person name="Woyke T."/>
            <person name="Hallam S.J."/>
            <person name="Tyson G.W."/>
            <person name="Wegener G."/>
            <person name="Boetius A."/>
            <person name="Orphan V."/>
        </authorList>
    </citation>
    <scope>NUCLEOTIDE SEQUENCE</scope>
</reference>
<dbReference type="Gene3D" id="3.30.300.130">
    <property type="entry name" value="Fe-S cluster assembly (FSCA)"/>
    <property type="match status" value="1"/>
</dbReference>
<feature type="domain" description="NIF system FeS cluster assembly NifU C-terminal" evidence="2">
    <location>
        <begin position="18"/>
        <end position="84"/>
    </location>
</feature>
<name>A0A7G9YQ99_9EURY</name>
<protein>
    <submittedName>
        <fullName evidence="3">Fe/S biogenesis protein NfuA</fullName>
    </submittedName>
</protein>
<proteinExistence type="inferred from homology"/>
<dbReference type="PANTHER" id="PTHR11178:SF1">
    <property type="entry name" value="NFU1 IRON-SULFUR CLUSTER SCAFFOLD HOMOLOG, MITOCHONDRIAL"/>
    <property type="match status" value="1"/>
</dbReference>
<dbReference type="PANTHER" id="PTHR11178">
    <property type="entry name" value="IRON-SULFUR CLUSTER SCAFFOLD PROTEIN NFU-RELATED"/>
    <property type="match status" value="1"/>
</dbReference>
<organism evidence="3">
    <name type="scientific">Candidatus Methanogaster sp. ANME-2c ERB4</name>
    <dbReference type="NCBI Taxonomy" id="2759911"/>
    <lineage>
        <taxon>Archaea</taxon>
        <taxon>Methanobacteriati</taxon>
        <taxon>Methanobacteriota</taxon>
        <taxon>Stenosarchaea group</taxon>
        <taxon>Methanomicrobia</taxon>
        <taxon>Methanosarcinales</taxon>
        <taxon>ANME-2 cluster</taxon>
        <taxon>Candidatus Methanogasteraceae</taxon>
        <taxon>Candidatus Methanogaster</taxon>
    </lineage>
</organism>
<dbReference type="GO" id="GO:0051536">
    <property type="term" value="F:iron-sulfur cluster binding"/>
    <property type="evidence" value="ECO:0007669"/>
    <property type="project" value="InterPro"/>
</dbReference>
<dbReference type="EMBL" id="MT631407">
    <property type="protein sequence ID" value="QNO50183.1"/>
    <property type="molecule type" value="Genomic_DNA"/>
</dbReference>
<evidence type="ECO:0000256" key="1">
    <source>
        <dbReference type="ARBA" id="ARBA00006420"/>
    </source>
</evidence>
<dbReference type="GO" id="GO:0005506">
    <property type="term" value="F:iron ion binding"/>
    <property type="evidence" value="ECO:0007669"/>
    <property type="project" value="InterPro"/>
</dbReference>
<gene>
    <name evidence="3" type="primary">nfuA</name>
    <name evidence="3" type="ORF">AGFBIAGF_00012</name>
</gene>
<dbReference type="SUPFAM" id="SSF117916">
    <property type="entry name" value="Fe-S cluster assembly (FSCA) domain-like"/>
    <property type="match status" value="1"/>
</dbReference>
<dbReference type="InterPro" id="IPR034904">
    <property type="entry name" value="FSCA_dom_sf"/>
</dbReference>
<sequence>MEQDEEEVRRLADIKEKVEPVIDKIRPMLQADGGDIELVNVEEDGTVKVRLVGACAGCAMSQQTLKLGVERLLIKEVPEVKCVEQV</sequence>
<accession>A0A7G9YQ99</accession>
<dbReference type="GO" id="GO:0016226">
    <property type="term" value="P:iron-sulfur cluster assembly"/>
    <property type="evidence" value="ECO:0007669"/>
    <property type="project" value="InterPro"/>
</dbReference>
<dbReference type="InterPro" id="IPR001075">
    <property type="entry name" value="NIF_FeS_clus_asmbl_NifU_C"/>
</dbReference>
<dbReference type="AlphaFoldDB" id="A0A7G9YQ99"/>
<evidence type="ECO:0000259" key="2">
    <source>
        <dbReference type="Pfam" id="PF01106"/>
    </source>
</evidence>
<comment type="similarity">
    <text evidence="1">Belongs to the NifU family.</text>
</comment>